<comment type="caution">
    <text evidence="4">The sequence shown here is derived from an EMBL/GenBank/DDBJ whole genome shotgun (WGS) entry which is preliminary data.</text>
</comment>
<feature type="domain" description="DUF1279" evidence="3">
    <location>
        <begin position="111"/>
        <end position="241"/>
    </location>
</feature>
<sequence>MLRTGYGAADSLLRGGAIFRRVARDTTVARTWAQHISTKSAATPQLQYASLSARIRQSQRAGQPKQFTTSSRRPFQSSRSRRSEKSSESEGAKEKAKGKAKEPEPTGFSARMKKLSKEYGWTAVGVYLALSVLDFPFCFLLVRTVGTEKIAHFEHIVVSWLEKVIPQSVQDFWRHYRTTLKDNKRERTGEEPEETAGWGVEAAEERSKQAGASLATQLALAYAIHKSFIFIRVPLTAAILPKVVKILRSWGYQIGTKKVAKAVVKTVKKA</sequence>
<dbReference type="InterPro" id="IPR045866">
    <property type="entry name" value="FAM210A/B-like"/>
</dbReference>
<feature type="compositionally biased region" description="Polar residues" evidence="1">
    <location>
        <begin position="59"/>
        <end position="69"/>
    </location>
</feature>
<dbReference type="Proteomes" id="UP000433876">
    <property type="component" value="Unassembled WGS sequence"/>
</dbReference>
<dbReference type="PANTHER" id="PTHR21377">
    <property type="entry name" value="PROTEIN FAM210B, MITOCHONDRIAL"/>
    <property type="match status" value="1"/>
</dbReference>
<dbReference type="GO" id="GO:0005739">
    <property type="term" value="C:mitochondrion"/>
    <property type="evidence" value="ECO:0007669"/>
    <property type="project" value="TreeGrafter"/>
</dbReference>
<evidence type="ECO:0000313" key="5">
    <source>
        <dbReference type="Proteomes" id="UP000433876"/>
    </source>
</evidence>
<dbReference type="Pfam" id="PF06916">
    <property type="entry name" value="FAM210A-B_dom"/>
    <property type="match status" value="1"/>
</dbReference>
<name>A0A8S8ZQU1_SORMA</name>
<evidence type="ECO:0000256" key="1">
    <source>
        <dbReference type="SAM" id="MobiDB-lite"/>
    </source>
</evidence>
<evidence type="ECO:0000256" key="2">
    <source>
        <dbReference type="SAM" id="Phobius"/>
    </source>
</evidence>
<dbReference type="InterPro" id="IPR009688">
    <property type="entry name" value="FAM210A/B-like_dom"/>
</dbReference>
<feature type="transmembrane region" description="Helical" evidence="2">
    <location>
        <begin position="119"/>
        <end position="142"/>
    </location>
</feature>
<reference evidence="4 5" key="1">
    <citation type="submission" date="2017-07" db="EMBL/GenBank/DDBJ databases">
        <title>Genome sequence of the Sordaria macrospora wild type strain R19027.</title>
        <authorList>
            <person name="Nowrousian M."/>
            <person name="Teichert I."/>
            <person name="Kueck U."/>
        </authorList>
    </citation>
    <scope>NUCLEOTIDE SEQUENCE [LARGE SCALE GENOMIC DNA]</scope>
    <source>
        <strain evidence="4 5">R19027</strain>
        <tissue evidence="4">Mycelium</tissue>
    </source>
</reference>
<dbReference type="AlphaFoldDB" id="A0A8S8ZQU1"/>
<keyword evidence="2" id="KW-0472">Membrane</keyword>
<accession>A0A8S8ZQU1</accession>
<feature type="region of interest" description="Disordered" evidence="1">
    <location>
        <begin position="59"/>
        <end position="107"/>
    </location>
</feature>
<keyword evidence="2" id="KW-1133">Transmembrane helix</keyword>
<proteinExistence type="predicted"/>
<evidence type="ECO:0000259" key="3">
    <source>
        <dbReference type="Pfam" id="PF06916"/>
    </source>
</evidence>
<protein>
    <recommendedName>
        <fullName evidence="3">DUF1279 domain-containing protein</fullName>
    </recommendedName>
</protein>
<keyword evidence="2" id="KW-0812">Transmembrane</keyword>
<gene>
    <name evidence="4" type="ORF">SMACR_08358</name>
</gene>
<organism evidence="4 5">
    <name type="scientific">Sordaria macrospora</name>
    <dbReference type="NCBI Taxonomy" id="5147"/>
    <lineage>
        <taxon>Eukaryota</taxon>
        <taxon>Fungi</taxon>
        <taxon>Dikarya</taxon>
        <taxon>Ascomycota</taxon>
        <taxon>Pezizomycotina</taxon>
        <taxon>Sordariomycetes</taxon>
        <taxon>Sordariomycetidae</taxon>
        <taxon>Sordariales</taxon>
        <taxon>Sordariaceae</taxon>
        <taxon>Sordaria</taxon>
    </lineage>
</organism>
<dbReference type="PANTHER" id="PTHR21377:SF0">
    <property type="entry name" value="PROTEIN FAM210B, MITOCHONDRIAL"/>
    <property type="match status" value="1"/>
</dbReference>
<dbReference type="EMBL" id="NMPR01000099">
    <property type="protein sequence ID" value="KAA8630632.1"/>
    <property type="molecule type" value="Genomic_DNA"/>
</dbReference>
<dbReference type="OMA" id="SAMDFPF"/>
<feature type="compositionally biased region" description="Basic and acidic residues" evidence="1">
    <location>
        <begin position="81"/>
        <end position="104"/>
    </location>
</feature>
<dbReference type="VEuPathDB" id="FungiDB:SMAC_08358"/>
<evidence type="ECO:0000313" key="4">
    <source>
        <dbReference type="EMBL" id="KAA8630632.1"/>
    </source>
</evidence>